<protein>
    <submittedName>
        <fullName evidence="2">Type III secretion system apparatus protein</fullName>
    </submittedName>
</protein>
<keyword evidence="3" id="KW-1185">Reference proteome</keyword>
<evidence type="ECO:0000313" key="4">
    <source>
        <dbReference type="Proteomes" id="UP000042054"/>
    </source>
</evidence>
<name>A0A0U1HRZ8_YERRO</name>
<accession>A0A0U1HRZ8</accession>
<reference evidence="1 3" key="1">
    <citation type="journal article" date="2015" name="Genome Announc.">
        <title>Thirty-Two Complete Genome Assemblies of Nine Yersinia Species, Including Y. pestis, Y. pseudotuberculosis, and Y. enterocolitica.</title>
        <authorList>
            <person name="Johnson S.L."/>
            <person name="Daligault H.E."/>
            <person name="Davenport K.W."/>
            <person name="Jaissle J."/>
            <person name="Frey K.G."/>
            <person name="Ladner J.T."/>
            <person name="Broomall S.M."/>
            <person name="Bishop-Lilly K.A."/>
            <person name="Bruce D.C."/>
            <person name="Coyne S.R."/>
            <person name="Gibbons H.S."/>
            <person name="Lo C.C."/>
            <person name="Munk A.C."/>
            <person name="Rosenzweig C.N."/>
            <person name="Koroleva G.I."/>
            <person name="Palacios G.F."/>
            <person name="Redden C.L."/>
            <person name="Xu Y."/>
            <person name="Minogue T.D."/>
            <person name="Chain P.S."/>
        </authorList>
    </citation>
    <scope>NUCLEOTIDE SEQUENCE [LARGE SCALE GENOMIC DNA]</scope>
    <source>
        <strain evidence="1 3">YRA</strain>
    </source>
</reference>
<dbReference type="Proteomes" id="UP000042054">
    <property type="component" value="Unassembled WGS sequence"/>
</dbReference>
<dbReference type="KEGG" id="yro:CH64_2935"/>
<organism evidence="2 4">
    <name type="scientific">Yersinia rohdei</name>
    <dbReference type="NCBI Taxonomy" id="29485"/>
    <lineage>
        <taxon>Bacteria</taxon>
        <taxon>Pseudomonadati</taxon>
        <taxon>Pseudomonadota</taxon>
        <taxon>Gammaproteobacteria</taxon>
        <taxon>Enterobacterales</taxon>
        <taxon>Yersiniaceae</taxon>
        <taxon>Yersinia</taxon>
    </lineage>
</organism>
<reference evidence="2" key="3">
    <citation type="submission" date="2015-03" db="EMBL/GenBank/DDBJ databases">
        <authorList>
            <person name="Murphy D."/>
        </authorList>
    </citation>
    <scope>NUCLEOTIDE SEQUENCE [LARGE SCALE GENOMIC DNA]</scope>
    <source>
        <strain evidence="2">68/02</strain>
    </source>
</reference>
<dbReference type="Proteomes" id="UP000031914">
    <property type="component" value="Chromosome"/>
</dbReference>
<reference evidence="4" key="2">
    <citation type="submission" date="2015-03" db="EMBL/GenBank/DDBJ databases">
        <authorList>
            <consortium name="Pathogen Informatics"/>
            <person name="Murphy D."/>
        </authorList>
    </citation>
    <scope>NUCLEOTIDE SEQUENCE [LARGE SCALE GENOMIC DNA]</scope>
    <source>
        <strain evidence="4">68/02</strain>
    </source>
</reference>
<evidence type="ECO:0000313" key="1">
    <source>
        <dbReference type="EMBL" id="AJJ09720.1"/>
    </source>
</evidence>
<dbReference type="EMBL" id="CP009787">
    <property type="protein sequence ID" value="AJJ09720.1"/>
    <property type="molecule type" value="Genomic_DNA"/>
</dbReference>
<gene>
    <name evidence="1" type="ORF">CH64_2935</name>
    <name evidence="2" type="ORF">ERS008555_01641</name>
</gene>
<dbReference type="EMBL" id="CTKE01000006">
    <property type="protein sequence ID" value="CQI89520.1"/>
    <property type="molecule type" value="Genomic_DNA"/>
</dbReference>
<evidence type="ECO:0000313" key="2">
    <source>
        <dbReference type="EMBL" id="CQI89520.1"/>
    </source>
</evidence>
<dbReference type="STRING" id="29485.CH64_2935"/>
<dbReference type="AlphaFoldDB" id="A0A0U1HRZ8"/>
<evidence type="ECO:0000313" key="3">
    <source>
        <dbReference type="Proteomes" id="UP000031914"/>
    </source>
</evidence>
<sequence>MNIRHQRQQLCVHLQQLIQWRGKLTPEEADKQRVLQHEMYQTERELQKSLGELTSQRLQQLADIESQQALLRINQREQEKLRMLIKNEPNQY</sequence>
<proteinExistence type="predicted"/>